<dbReference type="Pfam" id="PF25495">
    <property type="entry name" value="Peripla_BP_A-cyclase_1"/>
    <property type="match status" value="1"/>
</dbReference>
<name>A0A2V2VB44_TRYCR</name>
<feature type="domain" description="Receptor-type adenylate cyclase GRESAG 4.1/3 periplasmic binding protein-like" evidence="2">
    <location>
        <begin position="159"/>
        <end position="301"/>
    </location>
</feature>
<dbReference type="VEuPathDB" id="TriTrypDB:BCY84_18135"/>
<dbReference type="VEuPathDB" id="TriTrypDB:TcBrA4_0070010"/>
<dbReference type="Gene3D" id="3.40.50.2300">
    <property type="match status" value="2"/>
</dbReference>
<evidence type="ECO:0000313" key="3">
    <source>
        <dbReference type="EMBL" id="PWU91533.1"/>
    </source>
</evidence>
<feature type="signal peptide" evidence="1">
    <location>
        <begin position="1"/>
        <end position="33"/>
    </location>
</feature>
<dbReference type="VEuPathDB" id="TriTrypDB:ECC02_005484"/>
<proteinExistence type="predicted"/>
<dbReference type="VEuPathDB" id="TriTrypDB:C4B63_44g162"/>
<dbReference type="EMBL" id="PRFC01000336">
    <property type="protein sequence ID" value="PWU91533.1"/>
    <property type="molecule type" value="Genomic_DNA"/>
</dbReference>
<dbReference type="VEuPathDB" id="TriTrypDB:Tc_MARK_4205"/>
<accession>A0A2V2VB44</accession>
<dbReference type="InterPro" id="IPR028082">
    <property type="entry name" value="Peripla_BP_I"/>
</dbReference>
<dbReference type="VEuPathDB" id="TriTrypDB:C3747_336g8"/>
<comment type="caution">
    <text evidence="3">The sequence shown here is derived from an EMBL/GenBank/DDBJ whole genome shotgun (WGS) entry which is preliminary data.</text>
</comment>
<evidence type="ECO:0000256" key="1">
    <source>
        <dbReference type="SAM" id="SignalP"/>
    </source>
</evidence>
<dbReference type="VEuPathDB" id="TriTrypDB:TcCLB.460757.10"/>
<reference evidence="3 4" key="1">
    <citation type="journal article" date="2018" name="Microb. Genom.">
        <title>Expanding an expanded genome: long-read sequencing of Trypanosoma cruzi.</title>
        <authorList>
            <person name="Berna L."/>
            <person name="Rodriguez M."/>
            <person name="Chiribao M.L."/>
            <person name="Parodi-Talice A."/>
            <person name="Pita S."/>
            <person name="Rijo G."/>
            <person name="Alvarez-Valin F."/>
            <person name="Robello C."/>
        </authorList>
    </citation>
    <scope>NUCLEOTIDE SEQUENCE [LARGE SCALE GENOMIC DNA]</scope>
    <source>
        <strain evidence="3 4">TCC</strain>
    </source>
</reference>
<dbReference type="VEuPathDB" id="TriTrypDB:TcCL_Unassigned05432"/>
<protein>
    <submittedName>
        <fullName evidence="3">Putative receptor-type adenylate cyclase</fullName>
    </submittedName>
</protein>
<feature type="chain" id="PRO_5015941481" evidence="1">
    <location>
        <begin position="34"/>
        <end position="368"/>
    </location>
</feature>
<organism evidence="3 4">
    <name type="scientific">Trypanosoma cruzi</name>
    <dbReference type="NCBI Taxonomy" id="5693"/>
    <lineage>
        <taxon>Eukaryota</taxon>
        <taxon>Discoba</taxon>
        <taxon>Euglenozoa</taxon>
        <taxon>Kinetoplastea</taxon>
        <taxon>Metakinetoplastina</taxon>
        <taxon>Trypanosomatida</taxon>
        <taxon>Trypanosomatidae</taxon>
        <taxon>Trypanosoma</taxon>
        <taxon>Schizotrypanum</taxon>
    </lineage>
</organism>
<evidence type="ECO:0000313" key="4">
    <source>
        <dbReference type="Proteomes" id="UP000246078"/>
    </source>
</evidence>
<dbReference type="FunFam" id="3.40.50.2300:FF:000162">
    <property type="entry name" value="Receptor-type adenylate cyclase GRESAG 4, putative"/>
    <property type="match status" value="1"/>
</dbReference>
<dbReference type="VEuPathDB" id="TriTrypDB:TCSYLVIO_009919"/>
<dbReference type="VEuPathDB" id="TriTrypDB:TcG_01436"/>
<dbReference type="SUPFAM" id="SSF53822">
    <property type="entry name" value="Periplasmic binding protein-like I"/>
    <property type="match status" value="1"/>
</dbReference>
<sequence length="368" mass="40301">MGGGVAARRRACAASRCLFVALLLLLDLPYAVAQPSGGDRVVKVVSFEFDFTLLDAFSRNIMAGFNASLHSRNNSIMNGVRVEIVEKKTKFTNYASDLSAALADNDIFAVVGHCGDKLLLNIKDVLAERDVVAFSPFTGSSFVRGWNPNFYFLRAEPAAELLALLRYALAHLRVRRLGFMYLQGVSFGDGEYAQAQRVMSERNLTFSGVFSVESSVTGGARKEVFDAAWEAFADTRPQAVIVFGSPITDTVEFFRRMLTDRRTAGAYLLAPSLLQELVLMVWRAALAGGVEFVPGQVITTGTNPLAKDTQYEAIQRFQEVMRAYLTHSGQKDYADKDHFLKDDGDGEMMVAGWIAGEVLSQALAVVSG</sequence>
<dbReference type="AlphaFoldDB" id="A0A2V2VB44"/>
<dbReference type="InterPro" id="IPR057399">
    <property type="entry name" value="GRESAG4.1/3_peripasmic_1"/>
</dbReference>
<gene>
    <name evidence="3" type="ORF">C3747_336g8</name>
</gene>
<keyword evidence="1" id="KW-0732">Signal</keyword>
<keyword evidence="3" id="KW-0675">Receptor</keyword>
<dbReference type="Proteomes" id="UP000246078">
    <property type="component" value="Unassembled WGS sequence"/>
</dbReference>
<evidence type="ECO:0000259" key="2">
    <source>
        <dbReference type="Pfam" id="PF25495"/>
    </source>
</evidence>